<accession>A0ABN3M1X3</accession>
<feature type="compositionally biased region" description="Basic and acidic residues" evidence="1">
    <location>
        <begin position="62"/>
        <end position="83"/>
    </location>
</feature>
<dbReference type="Proteomes" id="UP001501721">
    <property type="component" value="Unassembled WGS sequence"/>
</dbReference>
<name>A0ABN3M1X3_9ACTN</name>
<reference evidence="2 3" key="1">
    <citation type="journal article" date="2019" name="Int. J. Syst. Evol. Microbiol.">
        <title>The Global Catalogue of Microorganisms (GCM) 10K type strain sequencing project: providing services to taxonomists for standard genome sequencing and annotation.</title>
        <authorList>
            <consortium name="The Broad Institute Genomics Platform"/>
            <consortium name="The Broad Institute Genome Sequencing Center for Infectious Disease"/>
            <person name="Wu L."/>
            <person name="Ma J."/>
        </authorList>
    </citation>
    <scope>NUCLEOTIDE SEQUENCE [LARGE SCALE GENOMIC DNA]</scope>
    <source>
        <strain evidence="2 3">JCM 6923</strain>
    </source>
</reference>
<gene>
    <name evidence="2" type="ORF">GCM10010422_47110</name>
</gene>
<protein>
    <recommendedName>
        <fullName evidence="4">Transposase</fullName>
    </recommendedName>
</protein>
<sequence>MPRTGPGRPRTRPAAVLADRAGSSRAVRAHLRRRGIRTVIPQPSGQTGHRRRRSGHGGRPPGFEREAHKQRNSVEHRTNHPKQ</sequence>
<comment type="caution">
    <text evidence="2">The sequence shown here is derived from an EMBL/GenBank/DDBJ whole genome shotgun (WGS) entry which is preliminary data.</text>
</comment>
<evidence type="ECO:0000256" key="1">
    <source>
        <dbReference type="SAM" id="MobiDB-lite"/>
    </source>
</evidence>
<keyword evidence="3" id="KW-1185">Reference proteome</keyword>
<feature type="region of interest" description="Disordered" evidence="1">
    <location>
        <begin position="1"/>
        <end position="83"/>
    </location>
</feature>
<feature type="compositionally biased region" description="Basic residues" evidence="1">
    <location>
        <begin position="27"/>
        <end position="36"/>
    </location>
</feature>
<dbReference type="RefSeq" id="WP_346075849.1">
    <property type="nucleotide sequence ID" value="NZ_BAAATL010000023.1"/>
</dbReference>
<evidence type="ECO:0000313" key="2">
    <source>
        <dbReference type="EMBL" id="GAA2494315.1"/>
    </source>
</evidence>
<evidence type="ECO:0000313" key="3">
    <source>
        <dbReference type="Proteomes" id="UP001501721"/>
    </source>
</evidence>
<evidence type="ECO:0008006" key="4">
    <source>
        <dbReference type="Google" id="ProtNLM"/>
    </source>
</evidence>
<dbReference type="EMBL" id="BAAATL010000023">
    <property type="protein sequence ID" value="GAA2494315.1"/>
    <property type="molecule type" value="Genomic_DNA"/>
</dbReference>
<organism evidence="2 3">
    <name type="scientific">Streptomyces graminearus</name>
    <dbReference type="NCBI Taxonomy" id="284030"/>
    <lineage>
        <taxon>Bacteria</taxon>
        <taxon>Bacillati</taxon>
        <taxon>Actinomycetota</taxon>
        <taxon>Actinomycetes</taxon>
        <taxon>Kitasatosporales</taxon>
        <taxon>Streptomycetaceae</taxon>
        <taxon>Streptomyces</taxon>
    </lineage>
</organism>
<proteinExistence type="predicted"/>